<comment type="subunit">
    <text evidence="5">Interacts with FtsZ.</text>
</comment>
<proteinExistence type="inferred from homology"/>
<gene>
    <name evidence="5" type="primary">zapD</name>
    <name evidence="6" type="ORF">EV679_0091</name>
</gene>
<dbReference type="NCBIfam" id="NF003656">
    <property type="entry name" value="PRK05287.1-4"/>
    <property type="match status" value="1"/>
</dbReference>
<dbReference type="Proteomes" id="UP000292039">
    <property type="component" value="Unassembled WGS sequence"/>
</dbReference>
<dbReference type="PANTHER" id="PTHR39455">
    <property type="entry name" value="CELL DIVISION PROTEIN ZAPD"/>
    <property type="match status" value="1"/>
</dbReference>
<comment type="caution">
    <text evidence="6">The sequence shown here is derived from an EMBL/GenBank/DDBJ whole genome shotgun (WGS) entry which is preliminary data.</text>
</comment>
<reference evidence="6 7" key="1">
    <citation type="submission" date="2019-02" db="EMBL/GenBank/DDBJ databases">
        <title>Genomic Encyclopedia of Type Strains, Phase IV (KMG-IV): sequencing the most valuable type-strain genomes for metagenomic binning, comparative biology and taxonomic classification.</title>
        <authorList>
            <person name="Goeker M."/>
        </authorList>
    </citation>
    <scope>NUCLEOTIDE SEQUENCE [LARGE SCALE GENOMIC DNA]</scope>
    <source>
        <strain evidence="6 7">DSM 16618</strain>
    </source>
</reference>
<comment type="function">
    <text evidence="5">Cell division factor that enhances FtsZ-ring assembly. Directly interacts with FtsZ and promotes bundling of FtsZ protofilaments, with a reduction in FtsZ GTPase activity.</text>
</comment>
<evidence type="ECO:0000256" key="2">
    <source>
        <dbReference type="ARBA" id="ARBA00022618"/>
    </source>
</evidence>
<name>A0A4Q7MV95_9BURK</name>
<dbReference type="AlphaFoldDB" id="A0A4Q7MV95"/>
<evidence type="ECO:0000256" key="4">
    <source>
        <dbReference type="ARBA" id="ARBA00023306"/>
    </source>
</evidence>
<comment type="similarity">
    <text evidence="5">Belongs to the ZapD family.</text>
</comment>
<evidence type="ECO:0000256" key="1">
    <source>
        <dbReference type="ARBA" id="ARBA00022490"/>
    </source>
</evidence>
<dbReference type="Pfam" id="PF07072">
    <property type="entry name" value="ZapD"/>
    <property type="match status" value="1"/>
</dbReference>
<evidence type="ECO:0000313" key="6">
    <source>
        <dbReference type="EMBL" id="RZS72908.1"/>
    </source>
</evidence>
<dbReference type="GO" id="GO:0005737">
    <property type="term" value="C:cytoplasm"/>
    <property type="evidence" value="ECO:0007669"/>
    <property type="project" value="UniProtKB-SubCell"/>
</dbReference>
<accession>A0A4Q7MV95</accession>
<evidence type="ECO:0000313" key="7">
    <source>
        <dbReference type="Proteomes" id="UP000292039"/>
    </source>
</evidence>
<dbReference type="Gene3D" id="1.10.3900.10">
    <property type="entry name" value="YacF-like"/>
    <property type="match status" value="1"/>
</dbReference>
<dbReference type="PANTHER" id="PTHR39455:SF1">
    <property type="entry name" value="CELL DIVISION PROTEIN ZAPD"/>
    <property type="match status" value="1"/>
</dbReference>
<dbReference type="GO" id="GO:0043093">
    <property type="term" value="P:FtsZ-dependent cytokinesis"/>
    <property type="evidence" value="ECO:0007669"/>
    <property type="project" value="UniProtKB-UniRule"/>
</dbReference>
<dbReference type="InterPro" id="IPR036268">
    <property type="entry name" value="ZapD_sf"/>
</dbReference>
<evidence type="ECO:0000256" key="3">
    <source>
        <dbReference type="ARBA" id="ARBA00023210"/>
    </source>
</evidence>
<dbReference type="InterPro" id="IPR027462">
    <property type="entry name" value="ZapD_C"/>
</dbReference>
<keyword evidence="3 5" id="KW-0717">Septation</keyword>
<evidence type="ECO:0000256" key="5">
    <source>
        <dbReference type="HAMAP-Rule" id="MF_01092"/>
    </source>
</evidence>
<dbReference type="Gene3D" id="2.60.440.10">
    <property type="entry name" value="YacF-like domains"/>
    <property type="match status" value="1"/>
</dbReference>
<dbReference type="EMBL" id="SGWZ01000001">
    <property type="protein sequence ID" value="RZS72908.1"/>
    <property type="molecule type" value="Genomic_DNA"/>
</dbReference>
<dbReference type="HAMAP" id="MF_01092">
    <property type="entry name" value="ZapD"/>
    <property type="match status" value="1"/>
</dbReference>
<sequence length="265" mass="30449">MPAPPARTTGVSRRVTLYEYPFNERIRAFLRLESLFDRLFYFAQPGDSRMHQQAMGALFELIEATERTDLKGGLLQDIERQRQALMNLREHPDVEPEVLDDTLAALERVAGQLFRQPRASQLLRENEWLASLRGRMAVLGGTTHVDMPSYHAWQSKDEAARCDDLQQWIAPFSVMREALDLLLDLLRRGGEIQREVAHAGAYRQMLHGKAGHLLRIWVDSSDGTFPDISANKHMIWVRFSTQEGRLRPQQLQRDVDFELALCQGV</sequence>
<dbReference type="SUPFAM" id="SSF160950">
    <property type="entry name" value="YacF-like"/>
    <property type="match status" value="1"/>
</dbReference>
<dbReference type="GO" id="GO:0032153">
    <property type="term" value="C:cell division site"/>
    <property type="evidence" value="ECO:0007669"/>
    <property type="project" value="TreeGrafter"/>
</dbReference>
<keyword evidence="1 5" id="KW-0963">Cytoplasm</keyword>
<comment type="subcellular location">
    <subcellularLocation>
        <location evidence="5">Cytoplasm</location>
    </subcellularLocation>
    <text evidence="5">Localizes to mid-cell in an FtsZ-dependent manner.</text>
</comment>
<organism evidence="6 7">
    <name type="scientific">Kerstersia gyiorum</name>
    <dbReference type="NCBI Taxonomy" id="206506"/>
    <lineage>
        <taxon>Bacteria</taxon>
        <taxon>Pseudomonadati</taxon>
        <taxon>Pseudomonadota</taxon>
        <taxon>Betaproteobacteria</taxon>
        <taxon>Burkholderiales</taxon>
        <taxon>Alcaligenaceae</taxon>
        <taxon>Kerstersia</taxon>
    </lineage>
</organism>
<keyword evidence="4 5" id="KW-0131">Cell cycle</keyword>
<dbReference type="GO" id="GO:0000917">
    <property type="term" value="P:division septum assembly"/>
    <property type="evidence" value="ECO:0007669"/>
    <property type="project" value="UniProtKB-KW"/>
</dbReference>
<keyword evidence="2 5" id="KW-0132">Cell division</keyword>
<protein>
    <recommendedName>
        <fullName evidence="5">Cell division protein ZapD</fullName>
    </recommendedName>
    <alternativeName>
        <fullName evidence="5">Z ring-associated protein D</fullName>
    </alternativeName>
</protein>
<dbReference type="InterPro" id="IPR009777">
    <property type="entry name" value="ZapD"/>
</dbReference>